<protein>
    <submittedName>
        <fullName evidence="3">Peptidyl-prolyl cis-trans isomerase</fullName>
    </submittedName>
</protein>
<evidence type="ECO:0000313" key="4">
    <source>
        <dbReference type="Proteomes" id="UP001596052"/>
    </source>
</evidence>
<dbReference type="SUPFAM" id="SSF109998">
    <property type="entry name" value="Triger factor/SurA peptide-binding domain-like"/>
    <property type="match status" value="1"/>
</dbReference>
<keyword evidence="4" id="KW-1185">Reference proteome</keyword>
<sequence length="351" mass="39542">MKLIATQGHRRLPKRSFAGGARWRAGAGLAILVLLLATAGGTARALNGDAPKDKATERVVAKVNGMPILASDLEMMVRAQVQGLQVQFANDPQRLAHELAEVRQHALDGLIDFQLLEDEFFRLGGMISQEDIDEDVRHETQAAFRGDREALLAELSTLGMTFDKYRQLRERMIIASAVREKIANNVEVTEEMVRRYYEENVQRWRGPESVRLHTLTVRRTEENARALAEGLRTRLLNGGDFAEVAREYSKDSRAEEGGAWPWTSLADISERVGQVIGRTKVGMLSEVIEQPDAYIVLRVDGRRESGVRPYESVSEDVRAALVEKLRRERVENRLCRLREAAYIQKMGLVHG</sequence>
<gene>
    <name evidence="3" type="ORF">ACFQDI_22860</name>
</gene>
<dbReference type="SUPFAM" id="SSF54534">
    <property type="entry name" value="FKBP-like"/>
    <property type="match status" value="1"/>
</dbReference>
<dbReference type="Gene3D" id="1.10.4030.10">
    <property type="entry name" value="Porin chaperone SurA, peptide-binding domain"/>
    <property type="match status" value="1"/>
</dbReference>
<organism evidence="3 4">
    <name type="scientific">Prosthecobacter fluviatilis</name>
    <dbReference type="NCBI Taxonomy" id="445931"/>
    <lineage>
        <taxon>Bacteria</taxon>
        <taxon>Pseudomonadati</taxon>
        <taxon>Verrucomicrobiota</taxon>
        <taxon>Verrucomicrobiia</taxon>
        <taxon>Verrucomicrobiales</taxon>
        <taxon>Verrucomicrobiaceae</taxon>
        <taxon>Prosthecobacter</taxon>
    </lineage>
</organism>
<dbReference type="InterPro" id="IPR027304">
    <property type="entry name" value="Trigger_fact/SurA_dom_sf"/>
</dbReference>
<feature type="domain" description="PpiC" evidence="2">
    <location>
        <begin position="207"/>
        <end position="301"/>
    </location>
</feature>
<dbReference type="PANTHER" id="PTHR47245">
    <property type="entry name" value="PEPTIDYLPROLYL ISOMERASE"/>
    <property type="match status" value="1"/>
</dbReference>
<evidence type="ECO:0000256" key="1">
    <source>
        <dbReference type="PROSITE-ProRule" id="PRU00278"/>
    </source>
</evidence>
<dbReference type="GO" id="GO:0016853">
    <property type="term" value="F:isomerase activity"/>
    <property type="evidence" value="ECO:0007669"/>
    <property type="project" value="UniProtKB-KW"/>
</dbReference>
<dbReference type="InterPro" id="IPR000297">
    <property type="entry name" value="PPIase_PpiC"/>
</dbReference>
<name>A0ABW0KW37_9BACT</name>
<dbReference type="EMBL" id="JBHSMQ010000012">
    <property type="protein sequence ID" value="MFC5457728.1"/>
    <property type="molecule type" value="Genomic_DNA"/>
</dbReference>
<dbReference type="Pfam" id="PF13624">
    <property type="entry name" value="SurA_N_3"/>
    <property type="match status" value="1"/>
</dbReference>
<dbReference type="InterPro" id="IPR050245">
    <property type="entry name" value="PrsA_foldase"/>
</dbReference>
<evidence type="ECO:0000259" key="2">
    <source>
        <dbReference type="PROSITE" id="PS50198"/>
    </source>
</evidence>
<keyword evidence="1 3" id="KW-0413">Isomerase</keyword>
<evidence type="ECO:0000313" key="3">
    <source>
        <dbReference type="EMBL" id="MFC5457728.1"/>
    </source>
</evidence>
<dbReference type="Pfam" id="PF13145">
    <property type="entry name" value="Rotamase_2"/>
    <property type="match status" value="1"/>
</dbReference>
<keyword evidence="1" id="KW-0697">Rotamase</keyword>
<comment type="caution">
    <text evidence="3">The sequence shown here is derived from an EMBL/GenBank/DDBJ whole genome shotgun (WGS) entry which is preliminary data.</text>
</comment>
<accession>A0ABW0KW37</accession>
<dbReference type="PANTHER" id="PTHR47245:SF2">
    <property type="entry name" value="PEPTIDYL-PROLYL CIS-TRANS ISOMERASE HP_0175-RELATED"/>
    <property type="match status" value="1"/>
</dbReference>
<dbReference type="Proteomes" id="UP001596052">
    <property type="component" value="Unassembled WGS sequence"/>
</dbReference>
<proteinExistence type="predicted"/>
<dbReference type="Gene3D" id="3.10.50.40">
    <property type="match status" value="1"/>
</dbReference>
<reference evidence="4" key="1">
    <citation type="journal article" date="2019" name="Int. J. Syst. Evol. Microbiol.">
        <title>The Global Catalogue of Microorganisms (GCM) 10K type strain sequencing project: providing services to taxonomists for standard genome sequencing and annotation.</title>
        <authorList>
            <consortium name="The Broad Institute Genomics Platform"/>
            <consortium name="The Broad Institute Genome Sequencing Center for Infectious Disease"/>
            <person name="Wu L."/>
            <person name="Ma J."/>
        </authorList>
    </citation>
    <scope>NUCLEOTIDE SEQUENCE [LARGE SCALE GENOMIC DNA]</scope>
    <source>
        <strain evidence="4">CGMCC 4.1469</strain>
    </source>
</reference>
<dbReference type="PROSITE" id="PS50198">
    <property type="entry name" value="PPIC_PPIASE_2"/>
    <property type="match status" value="1"/>
</dbReference>
<dbReference type="InterPro" id="IPR046357">
    <property type="entry name" value="PPIase_dom_sf"/>
</dbReference>
<dbReference type="RefSeq" id="WP_377171354.1">
    <property type="nucleotide sequence ID" value="NZ_JBHSMQ010000012.1"/>
</dbReference>